<organism evidence="3 4">
    <name type="scientific">Aequorivita xiaoshiensis</name>
    <dbReference type="NCBI Taxonomy" id="2874476"/>
    <lineage>
        <taxon>Bacteria</taxon>
        <taxon>Pseudomonadati</taxon>
        <taxon>Bacteroidota</taxon>
        <taxon>Flavobacteriia</taxon>
        <taxon>Flavobacteriales</taxon>
        <taxon>Flavobacteriaceae</taxon>
        <taxon>Aequorivita</taxon>
    </lineage>
</organism>
<dbReference type="Gene3D" id="3.60.15.10">
    <property type="entry name" value="Ribonuclease Z/Hydroxyacylglutathione hydrolase-like"/>
    <property type="match status" value="1"/>
</dbReference>
<dbReference type="GO" id="GO:0046872">
    <property type="term" value="F:metal ion binding"/>
    <property type="evidence" value="ECO:0007669"/>
    <property type="project" value="UniProtKB-KW"/>
</dbReference>
<dbReference type="PANTHER" id="PTHR43084">
    <property type="entry name" value="PERSULFIDE DIOXYGENASE ETHE1"/>
    <property type="match status" value="1"/>
</dbReference>
<evidence type="ECO:0000313" key="4">
    <source>
        <dbReference type="Proteomes" id="UP001139462"/>
    </source>
</evidence>
<dbReference type="InterPro" id="IPR051682">
    <property type="entry name" value="Mito_Persulfide_Diox"/>
</dbReference>
<dbReference type="CDD" id="cd07724">
    <property type="entry name" value="POD-like_MBL-fold"/>
    <property type="match status" value="1"/>
</dbReference>
<name>A0A9X1U5Z7_9FLAO</name>
<dbReference type="GO" id="GO:0070813">
    <property type="term" value="P:hydrogen sulfide metabolic process"/>
    <property type="evidence" value="ECO:0007669"/>
    <property type="project" value="TreeGrafter"/>
</dbReference>
<dbReference type="CDD" id="cd00158">
    <property type="entry name" value="RHOD"/>
    <property type="match status" value="1"/>
</dbReference>
<evidence type="ECO:0000313" key="3">
    <source>
        <dbReference type="EMBL" id="MCG2431083.1"/>
    </source>
</evidence>
<dbReference type="GO" id="GO:0050313">
    <property type="term" value="F:sulfur dioxygenase activity"/>
    <property type="evidence" value="ECO:0007669"/>
    <property type="project" value="InterPro"/>
</dbReference>
<dbReference type="RefSeq" id="WP_237608232.1">
    <property type="nucleotide sequence ID" value="NZ_JAIRBB010000005.1"/>
</dbReference>
<accession>A0A9X1U5Z7</accession>
<gene>
    <name evidence="3" type="ORF">K8344_08120</name>
</gene>
<feature type="domain" description="Rhodanese" evidence="2">
    <location>
        <begin position="264"/>
        <end position="290"/>
    </location>
</feature>
<protein>
    <submittedName>
        <fullName evidence="3">MBL fold metallo-hydrolase</fullName>
    </submittedName>
</protein>
<dbReference type="SMART" id="SM00849">
    <property type="entry name" value="Lactamase_B"/>
    <property type="match status" value="1"/>
</dbReference>
<keyword evidence="1" id="KW-0479">Metal-binding</keyword>
<dbReference type="Pfam" id="PF00581">
    <property type="entry name" value="Rhodanese"/>
    <property type="match status" value="2"/>
</dbReference>
<dbReference type="Proteomes" id="UP001139462">
    <property type="component" value="Unassembled WGS sequence"/>
</dbReference>
<dbReference type="SUPFAM" id="SSF56281">
    <property type="entry name" value="Metallo-hydrolase/oxidoreductase"/>
    <property type="match status" value="1"/>
</dbReference>
<dbReference type="EMBL" id="JAIRBB010000005">
    <property type="protein sequence ID" value="MCG2431083.1"/>
    <property type="molecule type" value="Genomic_DNA"/>
</dbReference>
<feature type="domain" description="Rhodanese" evidence="2">
    <location>
        <begin position="364"/>
        <end position="441"/>
    </location>
</feature>
<dbReference type="Gene3D" id="3.40.250.10">
    <property type="entry name" value="Rhodanese-like domain"/>
    <property type="match status" value="2"/>
</dbReference>
<keyword evidence="4" id="KW-1185">Reference proteome</keyword>
<dbReference type="SMART" id="SM00450">
    <property type="entry name" value="RHOD"/>
    <property type="match status" value="1"/>
</dbReference>
<dbReference type="InterPro" id="IPR001763">
    <property type="entry name" value="Rhodanese-like_dom"/>
</dbReference>
<evidence type="ECO:0000259" key="2">
    <source>
        <dbReference type="PROSITE" id="PS50206"/>
    </source>
</evidence>
<dbReference type="InterPro" id="IPR044528">
    <property type="entry name" value="POD-like_MBL-fold"/>
</dbReference>
<dbReference type="Pfam" id="PF00753">
    <property type="entry name" value="Lactamase_B"/>
    <property type="match status" value="1"/>
</dbReference>
<dbReference type="InterPro" id="IPR001279">
    <property type="entry name" value="Metallo-B-lactamas"/>
</dbReference>
<comment type="caution">
    <text evidence="3">The sequence shown here is derived from an EMBL/GenBank/DDBJ whole genome shotgun (WGS) entry which is preliminary data.</text>
</comment>
<dbReference type="FunFam" id="3.60.15.10:FF:000030">
    <property type="entry name" value="Metallo-beta-lactamase family protein"/>
    <property type="match status" value="1"/>
</dbReference>
<reference evidence="3" key="1">
    <citation type="submission" date="2021-09" db="EMBL/GenBank/DDBJ databases">
        <title>Genome of Aequorivita sp. strain F64183.</title>
        <authorList>
            <person name="Wang Y."/>
        </authorList>
    </citation>
    <scope>NUCLEOTIDE SEQUENCE</scope>
    <source>
        <strain evidence="3">F64183</strain>
    </source>
</reference>
<dbReference type="SUPFAM" id="SSF52821">
    <property type="entry name" value="Rhodanese/Cell cycle control phosphatase"/>
    <property type="match status" value="2"/>
</dbReference>
<dbReference type="PANTHER" id="PTHR43084:SF1">
    <property type="entry name" value="PERSULFIDE DIOXYGENASE ETHE1, MITOCHONDRIAL"/>
    <property type="match status" value="1"/>
</dbReference>
<dbReference type="InterPro" id="IPR036866">
    <property type="entry name" value="RibonucZ/Hydroxyglut_hydro"/>
</dbReference>
<proteinExistence type="predicted"/>
<evidence type="ECO:0000256" key="1">
    <source>
        <dbReference type="ARBA" id="ARBA00022723"/>
    </source>
</evidence>
<sequence length="447" mass="49842">MKIKQFEYKPLSHFSYAIISDGKMALVDPERNPQQYYKYAEENNAEIVAVFETHPHADFVSSHLQIHNEAGATLYCSQKTGADYPHQAFDDGDEVKIGNATFKAINTPGHSPDSVTFVATEGDKTALFTGDTLFVGDVGRPDLRENAGHVKAKREELAKMMFDTIQNKFTHLPDNAYVYPAHGAGSLCGKGMSADATSSTLGNERMGNWAFKNQTEEQFVNHLLDAQPFIPHYFGYNVDVNKNGAKNLRTSLGKIDLKLNVTELNKDLLIVDIRDEKDFKKNHIAGSINIMATSDTSKFETWLGSIVRPDEKFQIVVDSIDNVEKILQRTAKIGYEANVVSISTLAEKALEKSDRLNLGEFKENLNDYTIVDIRNESEFSEGKFFDDAITIPLHQLREKVGEIPTDKPIVVHCAGGYRSAAGSSILEKELNAKDIFDLSDDVNDFKD</sequence>
<dbReference type="AlphaFoldDB" id="A0A9X1U5Z7"/>
<dbReference type="GO" id="GO:0006749">
    <property type="term" value="P:glutathione metabolic process"/>
    <property type="evidence" value="ECO:0007669"/>
    <property type="project" value="InterPro"/>
</dbReference>
<dbReference type="InterPro" id="IPR036873">
    <property type="entry name" value="Rhodanese-like_dom_sf"/>
</dbReference>
<dbReference type="PROSITE" id="PS50206">
    <property type="entry name" value="RHODANESE_3"/>
    <property type="match status" value="2"/>
</dbReference>